<protein>
    <submittedName>
        <fullName evidence="2">Uncharacterized protein</fullName>
    </submittedName>
</protein>
<dbReference type="EMBL" id="BPQG01000007">
    <property type="protein sequence ID" value="GJD42975.1"/>
    <property type="molecule type" value="Genomic_DNA"/>
</dbReference>
<evidence type="ECO:0000313" key="3">
    <source>
        <dbReference type="Proteomes" id="UP001055117"/>
    </source>
</evidence>
<keyword evidence="1" id="KW-0812">Transmembrane</keyword>
<keyword evidence="1" id="KW-1133">Transmembrane helix</keyword>
<keyword evidence="3" id="KW-1185">Reference proteome</keyword>
<comment type="caution">
    <text evidence="2">The sequence shown here is derived from an EMBL/GenBank/DDBJ whole genome shotgun (WGS) entry which is preliminary data.</text>
</comment>
<feature type="transmembrane region" description="Helical" evidence="1">
    <location>
        <begin position="130"/>
        <end position="150"/>
    </location>
</feature>
<feature type="transmembrane region" description="Helical" evidence="1">
    <location>
        <begin position="97"/>
        <end position="115"/>
    </location>
</feature>
<sequence length="159" mass="15948">MRFLGRLLLGFLALLLAIPAGAAILLGALVLDPVASVWLTRGALAGLHAGLSDLAAGLPPESVAFVVAGLAKASFVLLAVPPALVALVGETLRWRGLLWYGAGCGLLTAALPWLVRGAVRPGGAALAAEARVTAILFLAGAGAGLVYWLIAGRSAGRPA</sequence>
<keyword evidence="1" id="KW-0472">Membrane</keyword>
<evidence type="ECO:0000313" key="2">
    <source>
        <dbReference type="EMBL" id="GJD42975.1"/>
    </source>
</evidence>
<dbReference type="Proteomes" id="UP001055117">
    <property type="component" value="Unassembled WGS sequence"/>
</dbReference>
<name>A0ABQ4QCM3_9HYPH</name>
<accession>A0ABQ4QCM3</accession>
<reference evidence="2 3" key="1">
    <citation type="journal article" date="2021" name="Front. Microbiol.">
        <title>Comprehensive Comparative Genomics and Phenotyping of Methylobacterium Species.</title>
        <authorList>
            <person name="Alessa O."/>
            <person name="Ogura Y."/>
            <person name="Fujitani Y."/>
            <person name="Takami H."/>
            <person name="Hayashi T."/>
            <person name="Sahin N."/>
            <person name="Tani A."/>
        </authorList>
    </citation>
    <scope>NUCLEOTIDE SEQUENCE [LARGE SCALE GENOMIC DNA]</scope>
    <source>
        <strain evidence="2 3">DSM 23679</strain>
    </source>
</reference>
<dbReference type="RefSeq" id="WP_147828308.1">
    <property type="nucleotide sequence ID" value="NZ_BPQG01000007.1"/>
</dbReference>
<gene>
    <name evidence="2" type="ORF">AFCDBAGC_0817</name>
</gene>
<feature type="transmembrane region" description="Helical" evidence="1">
    <location>
        <begin position="63"/>
        <end position="85"/>
    </location>
</feature>
<organism evidence="2 3">
    <name type="scientific">Methylobacterium cerastii</name>
    <dbReference type="NCBI Taxonomy" id="932741"/>
    <lineage>
        <taxon>Bacteria</taxon>
        <taxon>Pseudomonadati</taxon>
        <taxon>Pseudomonadota</taxon>
        <taxon>Alphaproteobacteria</taxon>
        <taxon>Hyphomicrobiales</taxon>
        <taxon>Methylobacteriaceae</taxon>
        <taxon>Methylobacterium</taxon>
    </lineage>
</organism>
<proteinExistence type="predicted"/>
<evidence type="ECO:0000256" key="1">
    <source>
        <dbReference type="SAM" id="Phobius"/>
    </source>
</evidence>